<evidence type="ECO:0000313" key="1">
    <source>
        <dbReference type="EMBL" id="KAF9444783.1"/>
    </source>
</evidence>
<dbReference type="AlphaFoldDB" id="A0A9P5X4P5"/>
<dbReference type="Proteomes" id="UP000807342">
    <property type="component" value="Unassembled WGS sequence"/>
</dbReference>
<evidence type="ECO:0000313" key="2">
    <source>
        <dbReference type="Proteomes" id="UP000807342"/>
    </source>
</evidence>
<reference evidence="1" key="1">
    <citation type="submission" date="2020-11" db="EMBL/GenBank/DDBJ databases">
        <authorList>
            <consortium name="DOE Joint Genome Institute"/>
            <person name="Ahrendt S."/>
            <person name="Riley R."/>
            <person name="Andreopoulos W."/>
            <person name="Labutti K."/>
            <person name="Pangilinan J."/>
            <person name="Ruiz-Duenas F.J."/>
            <person name="Barrasa J.M."/>
            <person name="Sanchez-Garcia M."/>
            <person name="Camarero S."/>
            <person name="Miyauchi S."/>
            <person name="Serrano A."/>
            <person name="Linde D."/>
            <person name="Babiker R."/>
            <person name="Drula E."/>
            <person name="Ayuso-Fernandez I."/>
            <person name="Pacheco R."/>
            <person name="Padilla G."/>
            <person name="Ferreira P."/>
            <person name="Barriuso J."/>
            <person name="Kellner H."/>
            <person name="Castanera R."/>
            <person name="Alfaro M."/>
            <person name="Ramirez L."/>
            <person name="Pisabarro A.G."/>
            <person name="Kuo A."/>
            <person name="Tritt A."/>
            <person name="Lipzen A."/>
            <person name="He G."/>
            <person name="Yan M."/>
            <person name="Ng V."/>
            <person name="Cullen D."/>
            <person name="Martin F."/>
            <person name="Rosso M.-N."/>
            <person name="Henrissat B."/>
            <person name="Hibbett D."/>
            <person name="Martinez A.T."/>
            <person name="Grigoriev I.V."/>
        </authorList>
    </citation>
    <scope>NUCLEOTIDE SEQUENCE</scope>
    <source>
        <strain evidence="1">MF-IS2</strain>
    </source>
</reference>
<dbReference type="EMBL" id="MU151348">
    <property type="protein sequence ID" value="KAF9444783.1"/>
    <property type="molecule type" value="Genomic_DNA"/>
</dbReference>
<comment type="caution">
    <text evidence="1">The sequence shown here is derived from an EMBL/GenBank/DDBJ whole genome shotgun (WGS) entry which is preliminary data.</text>
</comment>
<proteinExistence type="predicted"/>
<sequence>MVDEDDPHLPVVLGTISTHWRKVVYSTPSLWTHLIVTLENAQCTSHANLTLLQLYFENSGNQSISIRIDLIDDESEYEDDDDWNENGSSVCAREILECIFKDHSTKLRAFFCDTLFLEWLSFFPDIAANVGFPNFEHIHIGWAKPSAVLVSRDNVDLFPLRASMIPRLNYISLMNCLPAIQLPHEQITVLILEDIEIDKCFNLLFLCPNLVDYHCKHPKSPSGFDGGPTDQHMALDHLKCFGWAFGSKTWDLALLTLLTLPVLERFRYEESDDQTQSSNFRQRRREFFSRSPKLATFERASGGTDIWVLEELHVDLPDSIEEVYLRDVTHAEANSGVWGLAYSQGLGRPMVLPRLKVLSLEGAFWQNPSEYFIIFLIMMLQLRRQTPPEEQEDQACLESLILKHDVKTTPLLDAGLSEFHLTQLQKFVDEGLELVTADKRGRDRPERFRCEDPIHY</sequence>
<accession>A0A9P5X4P5</accession>
<organism evidence="1 2">
    <name type="scientific">Macrolepiota fuliginosa MF-IS2</name>
    <dbReference type="NCBI Taxonomy" id="1400762"/>
    <lineage>
        <taxon>Eukaryota</taxon>
        <taxon>Fungi</taxon>
        <taxon>Dikarya</taxon>
        <taxon>Basidiomycota</taxon>
        <taxon>Agaricomycotina</taxon>
        <taxon>Agaricomycetes</taxon>
        <taxon>Agaricomycetidae</taxon>
        <taxon>Agaricales</taxon>
        <taxon>Agaricineae</taxon>
        <taxon>Agaricaceae</taxon>
        <taxon>Macrolepiota</taxon>
    </lineage>
</organism>
<name>A0A9P5X4P5_9AGAR</name>
<dbReference type="OrthoDB" id="3009074at2759"/>
<gene>
    <name evidence="1" type="ORF">P691DRAFT_806659</name>
</gene>
<protein>
    <recommendedName>
        <fullName evidence="3">F-box domain-containing protein</fullName>
    </recommendedName>
</protein>
<keyword evidence="2" id="KW-1185">Reference proteome</keyword>
<evidence type="ECO:0008006" key="3">
    <source>
        <dbReference type="Google" id="ProtNLM"/>
    </source>
</evidence>